<comment type="caution">
    <text evidence="2">The sequence shown here is derived from an EMBL/GenBank/DDBJ whole genome shotgun (WGS) entry which is preliminary data.</text>
</comment>
<accession>A0A423P4C9</accession>
<evidence type="ECO:0000256" key="1">
    <source>
        <dbReference type="SAM" id="Coils"/>
    </source>
</evidence>
<evidence type="ECO:0000313" key="3">
    <source>
        <dbReference type="Proteomes" id="UP000283619"/>
    </source>
</evidence>
<keyword evidence="1" id="KW-0175">Coiled coil</keyword>
<dbReference type="EMBL" id="MOBZ01000013">
    <property type="protein sequence ID" value="ROO08074.1"/>
    <property type="molecule type" value="Genomic_DNA"/>
</dbReference>
<name>A0A423P4C9_PSEFL</name>
<dbReference type="Proteomes" id="UP000283619">
    <property type="component" value="Unassembled WGS sequence"/>
</dbReference>
<dbReference type="RefSeq" id="WP_123594234.1">
    <property type="nucleotide sequence ID" value="NZ_MOBZ01000013.1"/>
</dbReference>
<evidence type="ECO:0000313" key="2">
    <source>
        <dbReference type="EMBL" id="ROO08074.1"/>
    </source>
</evidence>
<proteinExistence type="predicted"/>
<reference evidence="2 3" key="1">
    <citation type="submission" date="2016-10" db="EMBL/GenBank/DDBJ databases">
        <title>Comparative genome analysis of multiple Pseudomonas spp. focuses on biocontrol and plant growth promoting traits.</title>
        <authorList>
            <person name="Tao X.-Y."/>
            <person name="Taylor C.G."/>
        </authorList>
    </citation>
    <scope>NUCLEOTIDE SEQUENCE [LARGE SCALE GENOMIC DNA]</scope>
    <source>
        <strain evidence="2 3">36G2</strain>
    </source>
</reference>
<sequence length="175" mass="20605">MSKQIEKIKIQGVPPAWDDSEYLRRLDMEIHMYRNTTACLQMVRAPLEFQFLNLVIEYGKSGYTINTNQRISHDMHNHTAWMNKPDAEQAADIEALRDKVKDEYTLFLQAEHQRYQGLLREQLLQADEEKQRLQREKEEAKKIEAINKQVEQCYSPLVIPDDIPEHKAAVFSTDM</sequence>
<protein>
    <submittedName>
        <fullName evidence="2">Uncharacterized protein</fullName>
    </submittedName>
</protein>
<dbReference type="AlphaFoldDB" id="A0A423P4C9"/>
<gene>
    <name evidence="2" type="ORF">BK673_16165</name>
</gene>
<organism evidence="2 3">
    <name type="scientific">Pseudomonas fluorescens</name>
    <dbReference type="NCBI Taxonomy" id="294"/>
    <lineage>
        <taxon>Bacteria</taxon>
        <taxon>Pseudomonadati</taxon>
        <taxon>Pseudomonadota</taxon>
        <taxon>Gammaproteobacteria</taxon>
        <taxon>Pseudomonadales</taxon>
        <taxon>Pseudomonadaceae</taxon>
        <taxon>Pseudomonas</taxon>
    </lineage>
</organism>
<feature type="coiled-coil region" evidence="1">
    <location>
        <begin position="116"/>
        <end position="153"/>
    </location>
</feature>